<dbReference type="PANTHER" id="PTHR42934:SF2">
    <property type="entry name" value="GLYCOLATE OXIDASE SUBUNIT GLCD"/>
    <property type="match status" value="1"/>
</dbReference>
<sequence length="455" mass="46851">MTTPDLPSLAEVLPAGVLTTEPATLEGYRFDWSHDETAGTPLAVVRAESAEQVQAAVRWAAAHRVPVVPRGAGSGLSGGASAVDGGIVVSLERMRAIEIDAASGVAVVEPGALNAAVKQAAAAEGLWYPPDPASYEMCSIGGNIATNAGGLCCVKYGVTADYVLGLDVVLADGTLVTLGGKRVKDVAGLPLLKLYVGSEGTLGIVTRAVLRLVPSQGPLATMVATFASMTEAARAVVEIRRRMRPSMLELMDTATINAVEDLKPRGLDREAGAFLIAQSDAPGDARGLEIEAMGEVCEASGAAEVLATTDPEESEMFVDARRAAFTALETKGSALLEDVGVPVPLLPELVGGVARIAAERETTIAVVAHAGDGNSHPFIVFDANDPDAVARSRRAFEDVMALAISLGGTITGEHGVGRAKRDALPAQLGEDVMALNLTVKRALDPAGILNPGALL</sequence>
<organism evidence="7 8">
    <name type="scientific">Marmoricola endophyticus</name>
    <dbReference type="NCBI Taxonomy" id="2040280"/>
    <lineage>
        <taxon>Bacteria</taxon>
        <taxon>Bacillati</taxon>
        <taxon>Actinomycetota</taxon>
        <taxon>Actinomycetes</taxon>
        <taxon>Propionibacteriales</taxon>
        <taxon>Nocardioidaceae</taxon>
        <taxon>Marmoricola</taxon>
    </lineage>
</organism>
<dbReference type="InterPro" id="IPR016171">
    <property type="entry name" value="Vanillyl_alc_oxidase_C-sub2"/>
</dbReference>
<comment type="similarity">
    <text evidence="2">Belongs to the FAD-binding oxidoreductase/transferase type 4 family.</text>
</comment>
<dbReference type="InterPro" id="IPR016164">
    <property type="entry name" value="FAD-linked_Oxase-like_C"/>
</dbReference>
<dbReference type="EMBL" id="BMKQ01000001">
    <property type="protein sequence ID" value="GGF51508.1"/>
    <property type="molecule type" value="Genomic_DNA"/>
</dbReference>
<evidence type="ECO:0000259" key="6">
    <source>
        <dbReference type="PROSITE" id="PS51387"/>
    </source>
</evidence>
<dbReference type="InterPro" id="IPR016166">
    <property type="entry name" value="FAD-bd_PCMH"/>
</dbReference>
<evidence type="ECO:0000256" key="3">
    <source>
        <dbReference type="ARBA" id="ARBA00022630"/>
    </source>
</evidence>
<keyword evidence="8" id="KW-1185">Reference proteome</keyword>
<dbReference type="SUPFAM" id="SSF55103">
    <property type="entry name" value="FAD-linked oxidases, C-terminal domain"/>
    <property type="match status" value="1"/>
</dbReference>
<feature type="domain" description="FAD-binding PCMH-type" evidence="6">
    <location>
        <begin position="37"/>
        <end position="215"/>
    </location>
</feature>
<evidence type="ECO:0000313" key="7">
    <source>
        <dbReference type="EMBL" id="GGF51508.1"/>
    </source>
</evidence>
<reference evidence="7" key="1">
    <citation type="journal article" date="2014" name="Int. J. Syst. Evol. Microbiol.">
        <title>Complete genome sequence of Corynebacterium casei LMG S-19264T (=DSM 44701T), isolated from a smear-ripened cheese.</title>
        <authorList>
            <consortium name="US DOE Joint Genome Institute (JGI-PGF)"/>
            <person name="Walter F."/>
            <person name="Albersmeier A."/>
            <person name="Kalinowski J."/>
            <person name="Ruckert C."/>
        </authorList>
    </citation>
    <scope>NUCLEOTIDE SEQUENCE</scope>
    <source>
        <strain evidence="7">CGMCC 1.16067</strain>
    </source>
</reference>
<dbReference type="Pfam" id="PF01565">
    <property type="entry name" value="FAD_binding_4"/>
    <property type="match status" value="1"/>
</dbReference>
<keyword evidence="4" id="KW-0274">FAD</keyword>
<protein>
    <submittedName>
        <fullName evidence="7">FAD-linked oxidase</fullName>
    </submittedName>
</protein>
<reference evidence="7" key="2">
    <citation type="submission" date="2020-09" db="EMBL/GenBank/DDBJ databases">
        <authorList>
            <person name="Sun Q."/>
            <person name="Zhou Y."/>
        </authorList>
    </citation>
    <scope>NUCLEOTIDE SEQUENCE</scope>
    <source>
        <strain evidence="7">CGMCC 1.16067</strain>
    </source>
</reference>
<evidence type="ECO:0000256" key="1">
    <source>
        <dbReference type="ARBA" id="ARBA00001974"/>
    </source>
</evidence>
<evidence type="ECO:0000256" key="4">
    <source>
        <dbReference type="ARBA" id="ARBA00022827"/>
    </source>
</evidence>
<dbReference type="GO" id="GO:0016491">
    <property type="term" value="F:oxidoreductase activity"/>
    <property type="evidence" value="ECO:0007669"/>
    <property type="project" value="UniProtKB-KW"/>
</dbReference>
<dbReference type="InterPro" id="IPR006094">
    <property type="entry name" value="Oxid_FAD_bind_N"/>
</dbReference>
<dbReference type="Pfam" id="PF02913">
    <property type="entry name" value="FAD-oxidase_C"/>
    <property type="match status" value="1"/>
</dbReference>
<dbReference type="InterPro" id="IPR051914">
    <property type="entry name" value="FAD-linked_OxidoTrans_Type4"/>
</dbReference>
<dbReference type="InterPro" id="IPR036318">
    <property type="entry name" value="FAD-bd_PCMH-like_sf"/>
</dbReference>
<dbReference type="AlphaFoldDB" id="A0A917F613"/>
<dbReference type="Gene3D" id="3.30.70.2740">
    <property type="match status" value="1"/>
</dbReference>
<comment type="cofactor">
    <cofactor evidence="1">
        <name>FAD</name>
        <dbReference type="ChEBI" id="CHEBI:57692"/>
    </cofactor>
</comment>
<dbReference type="Gene3D" id="1.10.45.10">
    <property type="entry name" value="Vanillyl-alcohol Oxidase, Chain A, domain 4"/>
    <property type="match status" value="1"/>
</dbReference>
<evidence type="ECO:0000313" key="8">
    <source>
        <dbReference type="Proteomes" id="UP000649179"/>
    </source>
</evidence>
<keyword evidence="3" id="KW-0285">Flavoprotein</keyword>
<dbReference type="Gene3D" id="3.30.465.10">
    <property type="match status" value="1"/>
</dbReference>
<keyword evidence="5" id="KW-0560">Oxidoreductase</keyword>
<name>A0A917F613_9ACTN</name>
<dbReference type="InterPro" id="IPR004113">
    <property type="entry name" value="FAD-bd_oxidored_4_C"/>
</dbReference>
<dbReference type="PROSITE" id="PS51387">
    <property type="entry name" value="FAD_PCMH"/>
    <property type="match status" value="1"/>
</dbReference>
<accession>A0A917F613</accession>
<dbReference type="RefSeq" id="WP_188780230.1">
    <property type="nucleotide sequence ID" value="NZ_BMKQ01000001.1"/>
</dbReference>
<gene>
    <name evidence="7" type="ORF">GCM10011519_26870</name>
</gene>
<dbReference type="GO" id="GO:0071949">
    <property type="term" value="F:FAD binding"/>
    <property type="evidence" value="ECO:0007669"/>
    <property type="project" value="InterPro"/>
</dbReference>
<dbReference type="InterPro" id="IPR016169">
    <property type="entry name" value="FAD-bd_PCMH_sub2"/>
</dbReference>
<dbReference type="Proteomes" id="UP000649179">
    <property type="component" value="Unassembled WGS sequence"/>
</dbReference>
<dbReference type="FunFam" id="3.30.70.2740:FF:000001">
    <property type="entry name" value="D-lactate dehydrogenase mitochondrial"/>
    <property type="match status" value="1"/>
</dbReference>
<dbReference type="SUPFAM" id="SSF56176">
    <property type="entry name" value="FAD-binding/transporter-associated domain-like"/>
    <property type="match status" value="1"/>
</dbReference>
<proteinExistence type="inferred from homology"/>
<evidence type="ECO:0000256" key="5">
    <source>
        <dbReference type="ARBA" id="ARBA00023002"/>
    </source>
</evidence>
<dbReference type="PANTHER" id="PTHR42934">
    <property type="entry name" value="GLYCOLATE OXIDASE SUBUNIT GLCD"/>
    <property type="match status" value="1"/>
</dbReference>
<evidence type="ECO:0000256" key="2">
    <source>
        <dbReference type="ARBA" id="ARBA00008000"/>
    </source>
</evidence>
<comment type="caution">
    <text evidence="7">The sequence shown here is derived from an EMBL/GenBank/DDBJ whole genome shotgun (WGS) entry which is preliminary data.</text>
</comment>